<keyword evidence="2" id="KW-1003">Cell membrane</keyword>
<feature type="transmembrane region" description="Helical" evidence="2">
    <location>
        <begin position="287"/>
        <end position="309"/>
    </location>
</feature>
<dbReference type="GO" id="GO:0043190">
    <property type="term" value="C:ATP-binding cassette (ABC) transporter complex"/>
    <property type="evidence" value="ECO:0007669"/>
    <property type="project" value="InterPro"/>
</dbReference>
<evidence type="ECO:0000313" key="4">
    <source>
        <dbReference type="Proteomes" id="UP000468901"/>
    </source>
</evidence>
<gene>
    <name evidence="3" type="ORF">F2P47_14590</name>
</gene>
<feature type="transmembrane region" description="Helical" evidence="2">
    <location>
        <begin position="182"/>
        <end position="202"/>
    </location>
</feature>
<dbReference type="Proteomes" id="UP000468901">
    <property type="component" value="Unassembled WGS sequence"/>
</dbReference>
<keyword evidence="2" id="KW-0472">Membrane</keyword>
<comment type="function">
    <text evidence="1">Could be part of an ABC transporter complex.</text>
</comment>
<comment type="similarity">
    <text evidence="2">Belongs to the MlaE permease family.</text>
</comment>
<accession>A0A6N6VGI1</accession>
<keyword evidence="2" id="KW-0997">Cell inner membrane</keyword>
<organism evidence="3 4">
    <name type="scientific">Parvibaculum sedimenti</name>
    <dbReference type="NCBI Taxonomy" id="2608632"/>
    <lineage>
        <taxon>Bacteria</taxon>
        <taxon>Pseudomonadati</taxon>
        <taxon>Pseudomonadota</taxon>
        <taxon>Alphaproteobacteria</taxon>
        <taxon>Hyphomicrobiales</taxon>
        <taxon>Parvibaculaceae</taxon>
        <taxon>Parvibaculum</taxon>
    </lineage>
</organism>
<feature type="transmembrane region" description="Helical" evidence="2">
    <location>
        <begin position="143"/>
        <end position="162"/>
    </location>
</feature>
<evidence type="ECO:0000313" key="3">
    <source>
        <dbReference type="EMBL" id="KAB7739022.1"/>
    </source>
</evidence>
<dbReference type="InterPro" id="IPR003453">
    <property type="entry name" value="ABC_MlaE_roteobac"/>
</dbReference>
<dbReference type="InterPro" id="IPR030802">
    <property type="entry name" value="Permease_MalE"/>
</dbReference>
<dbReference type="PANTHER" id="PTHR30188:SF3">
    <property type="entry name" value="ABC TRANSPORTER PERMEASE"/>
    <property type="match status" value="1"/>
</dbReference>
<keyword evidence="2" id="KW-1133">Transmembrane helix</keyword>
<feature type="transmembrane region" description="Helical" evidence="2">
    <location>
        <begin position="240"/>
        <end position="267"/>
    </location>
</feature>
<evidence type="ECO:0000256" key="2">
    <source>
        <dbReference type="RuleBase" id="RU362044"/>
    </source>
</evidence>
<dbReference type="EMBL" id="WESC01000014">
    <property type="protein sequence ID" value="KAB7739022.1"/>
    <property type="molecule type" value="Genomic_DNA"/>
</dbReference>
<proteinExistence type="inferred from homology"/>
<dbReference type="GO" id="GO:0005548">
    <property type="term" value="F:phospholipid transporter activity"/>
    <property type="evidence" value="ECO:0007669"/>
    <property type="project" value="TreeGrafter"/>
</dbReference>
<reference evidence="3 4" key="1">
    <citation type="submission" date="2019-09" db="EMBL/GenBank/DDBJ databases">
        <title>Parvibaculum sedimenti sp. nov., isolated from sediment.</title>
        <authorList>
            <person name="Wang Y."/>
        </authorList>
    </citation>
    <scope>NUCLEOTIDE SEQUENCE [LARGE SCALE GENOMIC DNA]</scope>
    <source>
        <strain evidence="3 4">HXT-9</strain>
    </source>
</reference>
<name>A0A6N6VGI1_9HYPH</name>
<protein>
    <submittedName>
        <fullName evidence="3">MlaE family lipid ABC transporter permease subunit</fullName>
    </submittedName>
</protein>
<sequence length="353" mass="37728">MTPILAIDDDLRAFVAAKPVGESAVFDMSALIRLDTAGAWLIDRTVASLEAQGVKVSYEGLKEGHKILLDKVGEGGVPKPTVPERSSLYVEVVGRIGAAVVAMGLETLTFVEFLGHVLATIWRSIRHPSRFRLTPLVHHMEKAGFDALPLVCLLTFLIGAVIAQQGATQLRRFGADVFTVNLIAIIFLREVGILLTAIIVAGRSGSAFTAEIGSMKMREEIDAMRTLGLDPMDMLVVPRVLALLFTMPLLAFIGDIMGLIGGGVVAVMQLNMSPAVYIERLRAAADFWTFGVGLLKAPFMAIVIALVGCRAGLDVTGSAESVGTQTTSSVVRSIFLVIILDAIFAMFFTAVGI</sequence>
<dbReference type="Pfam" id="PF02405">
    <property type="entry name" value="MlaE"/>
    <property type="match status" value="1"/>
</dbReference>
<feature type="transmembrane region" description="Helical" evidence="2">
    <location>
        <begin position="330"/>
        <end position="351"/>
    </location>
</feature>
<dbReference type="PANTHER" id="PTHR30188">
    <property type="entry name" value="ABC TRANSPORTER PERMEASE PROTEIN-RELATED"/>
    <property type="match status" value="1"/>
</dbReference>
<comment type="caution">
    <text evidence="3">The sequence shown here is derived from an EMBL/GenBank/DDBJ whole genome shotgun (WGS) entry which is preliminary data.</text>
</comment>
<comment type="subcellular location">
    <subcellularLocation>
        <location evidence="2">Cell inner membrane</location>
        <topology evidence="2">Multi-pass membrane protein</topology>
    </subcellularLocation>
</comment>
<keyword evidence="2" id="KW-0812">Transmembrane</keyword>
<dbReference type="NCBIfam" id="TIGR00056">
    <property type="entry name" value="MlaE family lipid ABC transporter permease subunit"/>
    <property type="match status" value="1"/>
</dbReference>
<keyword evidence="4" id="KW-1185">Reference proteome</keyword>
<evidence type="ECO:0000256" key="1">
    <source>
        <dbReference type="ARBA" id="ARBA00003787"/>
    </source>
</evidence>
<dbReference type="AlphaFoldDB" id="A0A6N6VGI1"/>
<dbReference type="RefSeq" id="WP_152217113.1">
    <property type="nucleotide sequence ID" value="NZ_JBAQYD010000395.1"/>
</dbReference>